<sequence>MAKTRKKKVPITTTATASTSSSKPKSSRAVIRKFHILLKQQHQLESLPARNPQTAHTLDEIKNEIEQLGGLSAYQRMSNIGQGNDRGGGSERISIPWLKEIYKSPQGDGHQRPMLNLLEVGALRPDNYESCHSWIKTTPLDLHSRHPSILEQDFLLMDETEHCGKWDVLSLSLVLNFVPVAEDRGRMLRLAWEFLLPGGHLFLAFPLPCVMNSRYLTNERLAALMEAVGFRQVKERWKKGGKMFYALYEKSTQANTELFRKKTILREGANRNNFAILLY</sequence>
<evidence type="ECO:0000256" key="3">
    <source>
        <dbReference type="ARBA" id="ARBA00022691"/>
    </source>
</evidence>
<reference evidence="6" key="1">
    <citation type="submission" date="2023-03" db="EMBL/GenBank/DDBJ databases">
        <title>Massive genome expansion in bonnet fungi (Mycena s.s.) driven by repeated elements and novel gene families across ecological guilds.</title>
        <authorList>
            <consortium name="Lawrence Berkeley National Laboratory"/>
            <person name="Harder C.B."/>
            <person name="Miyauchi S."/>
            <person name="Viragh M."/>
            <person name="Kuo A."/>
            <person name="Thoen E."/>
            <person name="Andreopoulos B."/>
            <person name="Lu D."/>
            <person name="Skrede I."/>
            <person name="Drula E."/>
            <person name="Henrissat B."/>
            <person name="Morin E."/>
            <person name="Kohler A."/>
            <person name="Barry K."/>
            <person name="LaButti K."/>
            <person name="Morin E."/>
            <person name="Salamov A."/>
            <person name="Lipzen A."/>
            <person name="Mereny Z."/>
            <person name="Hegedus B."/>
            <person name="Baldrian P."/>
            <person name="Stursova M."/>
            <person name="Weitz H."/>
            <person name="Taylor A."/>
            <person name="Grigoriev I.V."/>
            <person name="Nagy L.G."/>
            <person name="Martin F."/>
            <person name="Kauserud H."/>
        </authorList>
    </citation>
    <scope>NUCLEOTIDE SEQUENCE</scope>
    <source>
        <strain evidence="6">CBHHK188m</strain>
    </source>
</reference>
<keyword evidence="3 4" id="KW-0949">S-adenosyl-L-methionine</keyword>
<keyword evidence="4" id="KW-0539">Nucleus</keyword>
<dbReference type="Proteomes" id="UP001215280">
    <property type="component" value="Unassembled WGS sequence"/>
</dbReference>
<dbReference type="HAMAP" id="MF_03044">
    <property type="entry name" value="BMT2"/>
    <property type="match status" value="1"/>
</dbReference>
<keyword evidence="7" id="KW-1185">Reference proteome</keyword>
<dbReference type="GO" id="GO:0016433">
    <property type="term" value="F:rRNA (adenine) methyltransferase activity"/>
    <property type="evidence" value="ECO:0007669"/>
    <property type="project" value="UniProtKB-UniRule"/>
</dbReference>
<comment type="function">
    <text evidence="4">S-adenosyl-L-methionine-dependent methyltransferase that specifically methylates the N(1) position of an adenine present in helix 65 in 25S rRNA.</text>
</comment>
<dbReference type="GO" id="GO:0005730">
    <property type="term" value="C:nucleolus"/>
    <property type="evidence" value="ECO:0007669"/>
    <property type="project" value="UniProtKB-SubCell"/>
</dbReference>
<dbReference type="PANTHER" id="PTHR21008">
    <property type="entry name" value="S-ADENOSYLMETHIONINE SENSOR UPSTREAM OF MTORC1-RELATED"/>
    <property type="match status" value="1"/>
</dbReference>
<evidence type="ECO:0000256" key="2">
    <source>
        <dbReference type="ARBA" id="ARBA00022679"/>
    </source>
</evidence>
<feature type="compositionally biased region" description="Low complexity" evidence="5">
    <location>
        <begin position="12"/>
        <end position="24"/>
    </location>
</feature>
<gene>
    <name evidence="6" type="ORF">DFH07DRAFT_820095</name>
</gene>
<dbReference type="InterPro" id="IPR029063">
    <property type="entry name" value="SAM-dependent_MTases_sf"/>
</dbReference>
<evidence type="ECO:0000313" key="6">
    <source>
        <dbReference type="EMBL" id="KAJ7756827.1"/>
    </source>
</evidence>
<proteinExistence type="inferred from homology"/>
<dbReference type="EC" id="2.1.1.-" evidence="4"/>
<evidence type="ECO:0000313" key="7">
    <source>
        <dbReference type="Proteomes" id="UP001215280"/>
    </source>
</evidence>
<comment type="subcellular location">
    <subcellularLocation>
        <location evidence="4">Nucleus</location>
        <location evidence="4">Nucleolus</location>
    </subcellularLocation>
</comment>
<comment type="caution">
    <text evidence="6">The sequence shown here is derived from an EMBL/GenBank/DDBJ whole genome shotgun (WGS) entry which is preliminary data.</text>
</comment>
<feature type="region of interest" description="Disordered" evidence="5">
    <location>
        <begin position="1"/>
        <end position="28"/>
    </location>
</feature>
<dbReference type="InterPro" id="IPR021867">
    <property type="entry name" value="Bmt2/SAMTOR"/>
</dbReference>
<name>A0AAD7J4A4_9AGAR</name>
<feature type="binding site" evidence="4">
    <location>
        <position position="121"/>
    </location>
    <ligand>
        <name>S-adenosyl-L-methionine</name>
        <dbReference type="ChEBI" id="CHEBI:59789"/>
    </ligand>
</feature>
<dbReference type="Gene3D" id="3.40.50.150">
    <property type="entry name" value="Vaccinia Virus protein VP39"/>
    <property type="match status" value="1"/>
</dbReference>
<dbReference type="AlphaFoldDB" id="A0AAD7J4A4"/>
<accession>A0AAD7J4A4</accession>
<keyword evidence="2 4" id="KW-0808">Transferase</keyword>
<dbReference type="Pfam" id="PF11968">
    <property type="entry name" value="Bmt2"/>
    <property type="match status" value="1"/>
</dbReference>
<evidence type="ECO:0000256" key="1">
    <source>
        <dbReference type="ARBA" id="ARBA00022603"/>
    </source>
</evidence>
<organism evidence="6 7">
    <name type="scientific">Mycena maculata</name>
    <dbReference type="NCBI Taxonomy" id="230809"/>
    <lineage>
        <taxon>Eukaryota</taxon>
        <taxon>Fungi</taxon>
        <taxon>Dikarya</taxon>
        <taxon>Basidiomycota</taxon>
        <taxon>Agaricomycotina</taxon>
        <taxon>Agaricomycetes</taxon>
        <taxon>Agaricomycetidae</taxon>
        <taxon>Agaricales</taxon>
        <taxon>Marasmiineae</taxon>
        <taxon>Mycenaceae</taxon>
        <taxon>Mycena</taxon>
    </lineage>
</organism>
<evidence type="ECO:0000256" key="4">
    <source>
        <dbReference type="HAMAP-Rule" id="MF_03044"/>
    </source>
</evidence>
<dbReference type="SUPFAM" id="SSF53335">
    <property type="entry name" value="S-adenosyl-L-methionine-dependent methyltransferases"/>
    <property type="match status" value="1"/>
</dbReference>
<feature type="binding site" evidence="4">
    <location>
        <position position="141"/>
    </location>
    <ligand>
        <name>S-adenosyl-L-methionine</name>
        <dbReference type="ChEBI" id="CHEBI:59789"/>
    </ligand>
</feature>
<comment type="similarity">
    <text evidence="4">Belongs to the BMT2 family.</text>
</comment>
<evidence type="ECO:0000256" key="5">
    <source>
        <dbReference type="SAM" id="MobiDB-lite"/>
    </source>
</evidence>
<dbReference type="EMBL" id="JARJLG010000060">
    <property type="protein sequence ID" value="KAJ7756827.1"/>
    <property type="molecule type" value="Genomic_DNA"/>
</dbReference>
<keyword evidence="1 4" id="KW-0489">Methyltransferase</keyword>
<protein>
    <recommendedName>
        <fullName evidence="4">25S rRNA adenine-N(1) methyltransferase</fullName>
        <ecNumber evidence="4">2.1.1.-</ecNumber>
    </recommendedName>
</protein>
<dbReference type="PANTHER" id="PTHR21008:SF1">
    <property type="entry name" value="25S RRNA (ADENINE(2142)-N(1))-METHYLTRANSFERASE"/>
    <property type="match status" value="1"/>
</dbReference>